<dbReference type="GO" id="GO:0016491">
    <property type="term" value="F:oxidoreductase activity"/>
    <property type="evidence" value="ECO:0007669"/>
    <property type="project" value="InterPro"/>
</dbReference>
<name>A0A2K9Z272_RHILE</name>
<evidence type="ECO:0000259" key="1">
    <source>
        <dbReference type="SMART" id="SM00829"/>
    </source>
</evidence>
<dbReference type="SUPFAM" id="SSF50129">
    <property type="entry name" value="GroES-like"/>
    <property type="match status" value="1"/>
</dbReference>
<dbReference type="InterPro" id="IPR020843">
    <property type="entry name" value="ER"/>
</dbReference>
<feature type="domain" description="Enoyl reductase (ER)" evidence="1">
    <location>
        <begin position="55"/>
        <end position="352"/>
    </location>
</feature>
<dbReference type="Pfam" id="PF08240">
    <property type="entry name" value="ADH_N"/>
    <property type="match status" value="1"/>
</dbReference>
<dbReference type="InterPro" id="IPR052733">
    <property type="entry name" value="Chloroplast_QOR"/>
</dbReference>
<dbReference type="PANTHER" id="PTHR44013">
    <property type="entry name" value="ZINC-TYPE ALCOHOL DEHYDROGENASE-LIKE PROTEIN C16A3.02C"/>
    <property type="match status" value="1"/>
</dbReference>
<protein>
    <submittedName>
        <fullName evidence="2">Alcohol dehydrogenase</fullName>
    </submittedName>
</protein>
<sequence length="355" mass="37848">MRSPSIPVKRGQGGRLVIEPLALPGLAAAATVTIVPSAKQEEWPTMKRIQYHQYGGPDLMRLEEFELASPGKGQVAVKIKFAAINPIDWKLRAGRMKIVTGRAFPRAMGMDISGTVISVGEGVTRFKTGDAVFGLARFKESGALGEAVVTKDSFLAKKPDTVSFEEAACLGTPGATAWNGLVDKAKLTAGEHVFINGCTGAVGEAAVQIAQILGAKVSGSCSAVAAERARALGVQTVFDYRTTDLSTVRERFDVVYDTAATMTDAVGLGLLRQNGRFVDLNPTPGKFIRSIFNRKLKVVVCTPRSEILDRIARAAMDENLRLPIAEIVPLGEAIPLITALESGRKLAGKALVVME</sequence>
<dbReference type="EMBL" id="CP025012">
    <property type="protein sequence ID" value="AUW42327.1"/>
    <property type="molecule type" value="Genomic_DNA"/>
</dbReference>
<accession>A0A2K9Z272</accession>
<dbReference type="Gene3D" id="3.90.180.10">
    <property type="entry name" value="Medium-chain alcohol dehydrogenases, catalytic domain"/>
    <property type="match status" value="1"/>
</dbReference>
<organism evidence="2 3">
    <name type="scientific">Rhizobium leguminosarum</name>
    <dbReference type="NCBI Taxonomy" id="384"/>
    <lineage>
        <taxon>Bacteria</taxon>
        <taxon>Pseudomonadati</taxon>
        <taxon>Pseudomonadota</taxon>
        <taxon>Alphaproteobacteria</taxon>
        <taxon>Hyphomicrobiales</taxon>
        <taxon>Rhizobiaceae</taxon>
        <taxon>Rhizobium/Agrobacterium group</taxon>
        <taxon>Rhizobium</taxon>
    </lineage>
</organism>
<dbReference type="InterPro" id="IPR011032">
    <property type="entry name" value="GroES-like_sf"/>
</dbReference>
<dbReference type="SUPFAM" id="SSF51735">
    <property type="entry name" value="NAD(P)-binding Rossmann-fold domains"/>
    <property type="match status" value="1"/>
</dbReference>
<evidence type="ECO:0000313" key="2">
    <source>
        <dbReference type="EMBL" id="AUW42327.1"/>
    </source>
</evidence>
<dbReference type="Proteomes" id="UP000238523">
    <property type="component" value="Chromosome"/>
</dbReference>
<dbReference type="InterPro" id="IPR013154">
    <property type="entry name" value="ADH-like_N"/>
</dbReference>
<dbReference type="Gene3D" id="3.40.50.720">
    <property type="entry name" value="NAD(P)-binding Rossmann-like Domain"/>
    <property type="match status" value="1"/>
</dbReference>
<gene>
    <name evidence="2" type="ORF">CUJ84_Chr001957</name>
</gene>
<dbReference type="AlphaFoldDB" id="A0A2K9Z272"/>
<evidence type="ECO:0000313" key="3">
    <source>
        <dbReference type="Proteomes" id="UP000238523"/>
    </source>
</evidence>
<dbReference type="PANTHER" id="PTHR44013:SF1">
    <property type="entry name" value="ZINC-TYPE ALCOHOL DEHYDROGENASE-LIKE PROTEIN C16A3.02C"/>
    <property type="match status" value="1"/>
</dbReference>
<dbReference type="InterPro" id="IPR036291">
    <property type="entry name" value="NAD(P)-bd_dom_sf"/>
</dbReference>
<dbReference type="CDD" id="cd08267">
    <property type="entry name" value="MDR1"/>
    <property type="match status" value="1"/>
</dbReference>
<reference evidence="2 3" key="1">
    <citation type="submission" date="2017-11" db="EMBL/GenBank/DDBJ databases">
        <title>Complete genome of Rhizobium leguminosarum Norway, an ineffective micro-symbiont.</title>
        <authorList>
            <person name="Hoffrichter A."/>
            <person name="Liang J."/>
            <person name="Brachmann A."/>
            <person name="Marin M."/>
        </authorList>
    </citation>
    <scope>NUCLEOTIDE SEQUENCE [LARGE SCALE GENOMIC DNA]</scope>
    <source>
        <strain evidence="2 3">Norway</strain>
    </source>
</reference>
<proteinExistence type="predicted"/>
<dbReference type="Pfam" id="PF13602">
    <property type="entry name" value="ADH_zinc_N_2"/>
    <property type="match status" value="1"/>
</dbReference>
<dbReference type="SMART" id="SM00829">
    <property type="entry name" value="PKS_ER"/>
    <property type="match status" value="1"/>
</dbReference>